<evidence type="ECO:0000256" key="1">
    <source>
        <dbReference type="SAM" id="SignalP"/>
    </source>
</evidence>
<feature type="signal peptide" evidence="1">
    <location>
        <begin position="1"/>
        <end position="28"/>
    </location>
</feature>
<dbReference type="Gene3D" id="3.40.390.10">
    <property type="entry name" value="Collagenase (Catalytic Domain)"/>
    <property type="match status" value="1"/>
</dbReference>
<proteinExistence type="predicted"/>
<organism evidence="2 3">
    <name type="scientific">Xenorhabdus griffiniae</name>
    <dbReference type="NCBI Taxonomy" id="351672"/>
    <lineage>
        <taxon>Bacteria</taxon>
        <taxon>Pseudomonadati</taxon>
        <taxon>Pseudomonadota</taxon>
        <taxon>Gammaproteobacteria</taxon>
        <taxon>Enterobacterales</taxon>
        <taxon>Morganellaceae</taxon>
        <taxon>Xenorhabdus</taxon>
    </lineage>
</organism>
<dbReference type="GeneID" id="88856143"/>
<protein>
    <recommendedName>
        <fullName evidence="4">Peptidase M10 metallopeptidase domain-containing protein</fullName>
    </recommendedName>
</protein>
<dbReference type="RefSeq" id="WP_189759735.1">
    <property type="nucleotide sequence ID" value="NZ_CAWPOC010000010.1"/>
</dbReference>
<keyword evidence="3" id="KW-1185">Reference proteome</keyword>
<dbReference type="EMBL" id="CP133647">
    <property type="protein sequence ID" value="WNH00486.1"/>
    <property type="molecule type" value="Genomic_DNA"/>
</dbReference>
<dbReference type="InterPro" id="IPR024079">
    <property type="entry name" value="MetalloPept_cat_dom_sf"/>
</dbReference>
<evidence type="ECO:0000313" key="3">
    <source>
        <dbReference type="Proteomes" id="UP001300348"/>
    </source>
</evidence>
<dbReference type="SUPFAM" id="SSF55486">
    <property type="entry name" value="Metalloproteases ('zincins'), catalytic domain"/>
    <property type="match status" value="1"/>
</dbReference>
<sequence length="321" mass="37325">MYKKFFKSLKVFSLLSFILFTTTTQVHAQPRPSHFDPSDPAYNHVGFLIEDETLHTIRPLPYSAVHNYGPFMRYYIENPQMTIRFNIEGGGSEDILLQPLVDEAATYWNEILRDQGLTIAPLPAGGGIPNFIIRTVPNSYFSDVLHTPESMATTYEAGYRELRELNRRYPFITSAGIYLRESDEITNEDLQQLETNFGTNDRRVLLENLTYTLILHEFGHAVGLSHPRTSRDAIEYYPPPRERWHVYDELGVASLEPLQDRPQPGLMENFQFEYLQALYLYNQPQYQHLARHMIHLSDGERLWIQGMVSCTRRYDPPPIPH</sequence>
<name>A0ABY9XD06_9GAMM</name>
<feature type="chain" id="PRO_5045427202" description="Peptidase M10 metallopeptidase domain-containing protein" evidence="1">
    <location>
        <begin position="29"/>
        <end position="321"/>
    </location>
</feature>
<keyword evidence="1" id="KW-0732">Signal</keyword>
<dbReference type="Proteomes" id="UP001300348">
    <property type="component" value="Chromosome"/>
</dbReference>
<evidence type="ECO:0008006" key="4">
    <source>
        <dbReference type="Google" id="ProtNLM"/>
    </source>
</evidence>
<reference evidence="2 3" key="1">
    <citation type="journal article" date="2023" name="Access Microbiol">
        <title>The genome of a steinernematid-associated Pseudomonas piscis bacterium encodes the biosynthesis of insect toxins.</title>
        <authorList>
            <person name="Awori R.M."/>
            <person name="Hendre P."/>
            <person name="Amugune N.O."/>
        </authorList>
    </citation>
    <scope>NUCLEOTIDE SEQUENCE [LARGE SCALE GENOMIC DNA]</scope>
    <source>
        <strain evidence="2 3">97</strain>
    </source>
</reference>
<evidence type="ECO:0000313" key="2">
    <source>
        <dbReference type="EMBL" id="WNH00486.1"/>
    </source>
</evidence>
<gene>
    <name evidence="2" type="ORF">QL112_011260</name>
</gene>
<accession>A0ABY9XD06</accession>